<dbReference type="KEGG" id="vah:G7081_03575"/>
<dbReference type="AlphaFoldDB" id="A0A6G8APU3"/>
<reference evidence="20 21" key="1">
    <citation type="submission" date="2020-03" db="EMBL/GenBank/DDBJ databases">
        <title>Vagococcus sp. nov., isolated from beetles.</title>
        <authorList>
            <person name="Hyun D.-W."/>
            <person name="Bae J.-W."/>
        </authorList>
    </citation>
    <scope>NUCLEOTIDE SEQUENCE [LARGE SCALE GENOMIC DNA]</scope>
    <source>
        <strain evidence="20 21">HDW17A</strain>
    </source>
</reference>
<keyword evidence="7" id="KW-0119">Carbohydrate metabolism</keyword>
<evidence type="ECO:0000313" key="21">
    <source>
        <dbReference type="Proteomes" id="UP000500890"/>
    </source>
</evidence>
<dbReference type="Gene3D" id="3.30.310.50">
    <property type="entry name" value="Alpha-D-phosphohexomutase, C-terminal domain"/>
    <property type="match status" value="1"/>
</dbReference>
<keyword evidence="7" id="KW-0313">Glucose metabolism</keyword>
<dbReference type="GO" id="GO:0004614">
    <property type="term" value="F:phosphoglucomutase activity"/>
    <property type="evidence" value="ECO:0007669"/>
    <property type="project" value="UniProtKB-EC"/>
</dbReference>
<evidence type="ECO:0000256" key="12">
    <source>
        <dbReference type="ARBA" id="ARBA00039995"/>
    </source>
</evidence>
<evidence type="ECO:0000256" key="3">
    <source>
        <dbReference type="ARBA" id="ARBA00005164"/>
    </source>
</evidence>
<proteinExistence type="inferred from homology"/>
<organism evidence="20 21">
    <name type="scientific">Vagococcus coleopterorum</name>
    <dbReference type="NCBI Taxonomy" id="2714946"/>
    <lineage>
        <taxon>Bacteria</taxon>
        <taxon>Bacillati</taxon>
        <taxon>Bacillota</taxon>
        <taxon>Bacilli</taxon>
        <taxon>Lactobacillales</taxon>
        <taxon>Enterococcaceae</taxon>
        <taxon>Vagococcus</taxon>
    </lineage>
</organism>
<evidence type="ECO:0000256" key="15">
    <source>
        <dbReference type="RuleBase" id="RU004326"/>
    </source>
</evidence>
<dbReference type="InterPro" id="IPR016066">
    <property type="entry name" value="A-D-PHexomutase_CS"/>
</dbReference>
<dbReference type="GO" id="GO:0008973">
    <property type="term" value="F:phosphopentomutase activity"/>
    <property type="evidence" value="ECO:0007669"/>
    <property type="project" value="TreeGrafter"/>
</dbReference>
<dbReference type="InterPro" id="IPR036900">
    <property type="entry name" value="A-D-PHexomutase_C_sf"/>
</dbReference>
<dbReference type="GO" id="GO:0006166">
    <property type="term" value="P:purine ribonucleoside salvage"/>
    <property type="evidence" value="ECO:0007669"/>
    <property type="project" value="TreeGrafter"/>
</dbReference>
<feature type="domain" description="Alpha-D-phosphohexomutase alpha/beta/alpha" evidence="19">
    <location>
        <begin position="323"/>
        <end position="448"/>
    </location>
</feature>
<gene>
    <name evidence="20" type="ORF">G7081_03575</name>
</gene>
<dbReference type="PANTHER" id="PTHR45745">
    <property type="entry name" value="PHOSPHOMANNOMUTASE 45A"/>
    <property type="match status" value="1"/>
</dbReference>
<comment type="cofactor">
    <cofactor evidence="2">
        <name>Mg(2+)</name>
        <dbReference type="ChEBI" id="CHEBI:18420"/>
    </cofactor>
</comment>
<accession>A0A6G8APU3</accession>
<dbReference type="InterPro" id="IPR005845">
    <property type="entry name" value="A-D-PHexomutase_a/b/a-II"/>
</dbReference>
<dbReference type="InterPro" id="IPR005844">
    <property type="entry name" value="A-D-PHexomutase_a/b/a-I"/>
</dbReference>
<dbReference type="InterPro" id="IPR005846">
    <property type="entry name" value="A-D-PHexomutase_a/b/a-III"/>
</dbReference>
<evidence type="ECO:0000256" key="14">
    <source>
        <dbReference type="ARBA" id="ARBA00041467"/>
    </source>
</evidence>
<evidence type="ECO:0000256" key="8">
    <source>
        <dbReference type="ARBA" id="ARBA00022553"/>
    </source>
</evidence>
<dbReference type="Gene3D" id="3.40.120.10">
    <property type="entry name" value="Alpha-D-Glucose-1,6-Bisphosphate, subunit A, domain 3"/>
    <property type="match status" value="3"/>
</dbReference>
<evidence type="ECO:0000259" key="16">
    <source>
        <dbReference type="Pfam" id="PF00408"/>
    </source>
</evidence>
<evidence type="ECO:0000256" key="2">
    <source>
        <dbReference type="ARBA" id="ARBA00001946"/>
    </source>
</evidence>
<evidence type="ECO:0000256" key="4">
    <source>
        <dbReference type="ARBA" id="ARBA00005189"/>
    </source>
</evidence>
<dbReference type="Pfam" id="PF02880">
    <property type="entry name" value="PGM_PMM_III"/>
    <property type="match status" value="1"/>
</dbReference>
<evidence type="ECO:0000313" key="20">
    <source>
        <dbReference type="EMBL" id="QIL46989.1"/>
    </source>
</evidence>
<dbReference type="PANTHER" id="PTHR45745:SF1">
    <property type="entry name" value="PHOSPHOGLUCOMUTASE 2B-RELATED"/>
    <property type="match status" value="1"/>
</dbReference>
<dbReference type="Pfam" id="PF00408">
    <property type="entry name" value="PGM_PMM_IV"/>
    <property type="match status" value="1"/>
</dbReference>
<keyword evidence="10 15" id="KW-0460">Magnesium</keyword>
<keyword evidence="9 15" id="KW-0479">Metal-binding</keyword>
<comment type="catalytic activity">
    <reaction evidence="1">
        <text>alpha-D-glucose 1-phosphate = alpha-D-glucose 6-phosphate</text>
        <dbReference type="Rhea" id="RHEA:23536"/>
        <dbReference type="ChEBI" id="CHEBI:58225"/>
        <dbReference type="ChEBI" id="CHEBI:58601"/>
        <dbReference type="EC" id="5.4.2.2"/>
    </reaction>
</comment>
<keyword evidence="8" id="KW-0597">Phosphoprotein</keyword>
<dbReference type="RefSeq" id="WP_166008375.1">
    <property type="nucleotide sequence ID" value="NZ_CP049886.1"/>
</dbReference>
<evidence type="ECO:0000259" key="18">
    <source>
        <dbReference type="Pfam" id="PF02879"/>
    </source>
</evidence>
<evidence type="ECO:0000256" key="13">
    <source>
        <dbReference type="ARBA" id="ARBA00041398"/>
    </source>
</evidence>
<comment type="similarity">
    <text evidence="5 15">Belongs to the phosphohexose mutase family.</text>
</comment>
<evidence type="ECO:0000256" key="11">
    <source>
        <dbReference type="ARBA" id="ARBA00023235"/>
    </source>
</evidence>
<dbReference type="PROSITE" id="PS00710">
    <property type="entry name" value="PGM_PMM"/>
    <property type="match status" value="1"/>
</dbReference>
<dbReference type="GO" id="GO:0000287">
    <property type="term" value="F:magnesium ion binding"/>
    <property type="evidence" value="ECO:0007669"/>
    <property type="project" value="InterPro"/>
</dbReference>
<evidence type="ECO:0000259" key="17">
    <source>
        <dbReference type="Pfam" id="PF02878"/>
    </source>
</evidence>
<evidence type="ECO:0000259" key="19">
    <source>
        <dbReference type="Pfam" id="PF02880"/>
    </source>
</evidence>
<dbReference type="CDD" id="cd05799">
    <property type="entry name" value="PGM2"/>
    <property type="match status" value="1"/>
</dbReference>
<dbReference type="Pfam" id="PF02879">
    <property type="entry name" value="PGM_PMM_II"/>
    <property type="match status" value="1"/>
</dbReference>
<comment type="pathway">
    <text evidence="4">Lipid metabolism.</text>
</comment>
<keyword evidence="21" id="KW-1185">Reference proteome</keyword>
<feature type="domain" description="Alpha-D-phosphohexomutase C-terminal" evidence="16">
    <location>
        <begin position="515"/>
        <end position="550"/>
    </location>
</feature>
<dbReference type="EC" id="5.4.2.2" evidence="6"/>
<sequence>MLWQEQVKRWEDFTGLPVGLKADLNQLKTTPDVLKEAFYKPLEFGTAGMRGILGAGTNRMNSYTVRHVTEALARLVNQIVSEDNKKSVVIAYDSRHYSPEFAEEAARVLANHQIKVYLFDELRPTPELSFAVRELGCVAGIMITASHNPAHYNGYKLYGSDGGQMAPDDISIIVNELQKITDPFNIQVADVNSDYIEMIGEKMDELYLKEIQTVTMNQELVAEYGKALRIVYTPLHGVGLMMMQKAFNNAGFESVLYEPSQSIPNGDFPTVPSPNPEEPSAFELAFALGEAEDAELLIATDPDADRMGAAIRDNNGKYQVLTGNQIAALLVAYILRVKTEQAVLPENGVVLKSIVSSELPTAICQKYNVEMLNVLTGFKFIAEKIEEFEQTNTQEFLFGFEESFGFLVKPFVRDKDAIQAALLLAEVTAYYKSQNKTLYDGLNELFEEFGYFEEKTISITLPGIEGSDKIASLMKTFRTEGLHELAGTEVLISEDYQSQLRLFSDGRSEQIEMLPADVLKYYFSDDSWVAIRPSGTEPKIKFYIGVKDRSVEKANEKIKKYENAIYQLIK</sequence>
<evidence type="ECO:0000256" key="5">
    <source>
        <dbReference type="ARBA" id="ARBA00010231"/>
    </source>
</evidence>
<dbReference type="Proteomes" id="UP000500890">
    <property type="component" value="Chromosome"/>
</dbReference>
<feature type="domain" description="Alpha-D-phosphohexomutase alpha/beta/alpha" evidence="17">
    <location>
        <begin position="43"/>
        <end position="181"/>
    </location>
</feature>
<dbReference type="InterPro" id="IPR005841">
    <property type="entry name" value="Alpha-D-phosphohexomutase_SF"/>
</dbReference>
<evidence type="ECO:0000256" key="7">
    <source>
        <dbReference type="ARBA" id="ARBA00022526"/>
    </source>
</evidence>
<name>A0A6G8APU3_9ENTE</name>
<dbReference type="GO" id="GO:0006006">
    <property type="term" value="P:glucose metabolic process"/>
    <property type="evidence" value="ECO:0007669"/>
    <property type="project" value="UniProtKB-KW"/>
</dbReference>
<dbReference type="SUPFAM" id="SSF53738">
    <property type="entry name" value="Phosphoglucomutase, first 3 domains"/>
    <property type="match status" value="3"/>
</dbReference>
<evidence type="ECO:0000256" key="9">
    <source>
        <dbReference type="ARBA" id="ARBA00022723"/>
    </source>
</evidence>
<evidence type="ECO:0000256" key="10">
    <source>
        <dbReference type="ARBA" id="ARBA00022842"/>
    </source>
</evidence>
<evidence type="ECO:0000256" key="6">
    <source>
        <dbReference type="ARBA" id="ARBA00012728"/>
    </source>
</evidence>
<feature type="domain" description="Alpha-D-phosphohexomutase alpha/beta/alpha" evidence="18">
    <location>
        <begin position="220"/>
        <end position="316"/>
    </location>
</feature>
<keyword evidence="11" id="KW-0413">Isomerase</keyword>
<dbReference type="PRINTS" id="PR00509">
    <property type="entry name" value="PGMPMM"/>
</dbReference>
<dbReference type="Pfam" id="PF02878">
    <property type="entry name" value="PGM_PMM_I"/>
    <property type="match status" value="1"/>
</dbReference>
<evidence type="ECO:0000256" key="1">
    <source>
        <dbReference type="ARBA" id="ARBA00000443"/>
    </source>
</evidence>
<protein>
    <recommendedName>
        <fullName evidence="12">Phosphoglucomutase</fullName>
        <ecNumber evidence="6">5.4.2.2</ecNumber>
    </recommendedName>
    <alternativeName>
        <fullName evidence="14">Alpha-phosphoglucomutase</fullName>
    </alternativeName>
    <alternativeName>
        <fullName evidence="13">Glucose phosphomutase</fullName>
    </alternativeName>
</protein>
<dbReference type="InterPro" id="IPR016055">
    <property type="entry name" value="A-D-PHexomutase_a/b/a-I/II/III"/>
</dbReference>
<comment type="pathway">
    <text evidence="3">Glycolipid metabolism; diglucosyl-diacylglycerol biosynthesis.</text>
</comment>
<dbReference type="InterPro" id="IPR005843">
    <property type="entry name" value="A-D-PHexomutase_C"/>
</dbReference>
<dbReference type="SUPFAM" id="SSF55957">
    <property type="entry name" value="Phosphoglucomutase, C-terminal domain"/>
    <property type="match status" value="1"/>
</dbReference>
<dbReference type="EMBL" id="CP049886">
    <property type="protein sequence ID" value="QIL46989.1"/>
    <property type="molecule type" value="Genomic_DNA"/>
</dbReference>